<name>A0A917I5K5_9HYPH</name>
<dbReference type="AlphaFoldDB" id="A0A917I5K5"/>
<gene>
    <name evidence="1" type="ORF">GCM10007036_14190</name>
</gene>
<sequence length="113" mass="13375">MPLLLVVRKPYFLEFLRGEKTIEYRRYGPRWCESIWRVGREIGISMTYDGRYGQLPATVTKTEAPPFSAHPEMLDFYEGSKPTDKLFLIHVDIPWERVDLSQFQRLLEPRLAL</sequence>
<evidence type="ECO:0000313" key="2">
    <source>
        <dbReference type="Proteomes" id="UP000603912"/>
    </source>
</evidence>
<accession>A0A917I5K5</accession>
<dbReference type="RefSeq" id="WP_188516957.1">
    <property type="nucleotide sequence ID" value="NZ_BMES01000001.1"/>
</dbReference>
<comment type="caution">
    <text evidence="1">The sequence shown here is derived from an EMBL/GenBank/DDBJ whole genome shotgun (WGS) entry which is preliminary data.</text>
</comment>
<keyword evidence="2" id="KW-1185">Reference proteome</keyword>
<evidence type="ECO:0000313" key="1">
    <source>
        <dbReference type="EMBL" id="GGH14681.1"/>
    </source>
</evidence>
<reference evidence="1" key="2">
    <citation type="submission" date="2020-09" db="EMBL/GenBank/DDBJ databases">
        <authorList>
            <person name="Sun Q."/>
            <person name="Zhou Y."/>
        </authorList>
    </citation>
    <scope>NUCLEOTIDE SEQUENCE</scope>
    <source>
        <strain evidence="1">CGMCC 1.12214</strain>
    </source>
</reference>
<proteinExistence type="predicted"/>
<organism evidence="1 2">
    <name type="scientific">Alsobacter metallidurans</name>
    <dbReference type="NCBI Taxonomy" id="340221"/>
    <lineage>
        <taxon>Bacteria</taxon>
        <taxon>Pseudomonadati</taxon>
        <taxon>Pseudomonadota</taxon>
        <taxon>Alphaproteobacteria</taxon>
        <taxon>Hyphomicrobiales</taxon>
        <taxon>Alsobacteraceae</taxon>
        <taxon>Alsobacter</taxon>
    </lineage>
</organism>
<protein>
    <submittedName>
        <fullName evidence="1">Uncharacterized protein</fullName>
    </submittedName>
</protein>
<dbReference type="Proteomes" id="UP000603912">
    <property type="component" value="Unassembled WGS sequence"/>
</dbReference>
<dbReference type="EMBL" id="BMES01000001">
    <property type="protein sequence ID" value="GGH14681.1"/>
    <property type="molecule type" value="Genomic_DNA"/>
</dbReference>
<reference evidence="1" key="1">
    <citation type="journal article" date="2014" name="Int. J. Syst. Evol. Microbiol.">
        <title>Complete genome sequence of Corynebacterium casei LMG S-19264T (=DSM 44701T), isolated from a smear-ripened cheese.</title>
        <authorList>
            <consortium name="US DOE Joint Genome Institute (JGI-PGF)"/>
            <person name="Walter F."/>
            <person name="Albersmeier A."/>
            <person name="Kalinowski J."/>
            <person name="Ruckert C."/>
        </authorList>
    </citation>
    <scope>NUCLEOTIDE SEQUENCE</scope>
    <source>
        <strain evidence="1">CGMCC 1.12214</strain>
    </source>
</reference>